<accession>C0ZJ63</accession>
<protein>
    <recommendedName>
        <fullName evidence="1">DUF6531 domain-containing protein</fullName>
    </recommendedName>
</protein>
<proteinExistence type="predicted"/>
<name>C0ZJ63_BREBN</name>
<organism evidence="2 3">
    <name type="scientific">Brevibacillus brevis (strain 47 / JCM 6285 / NBRC 100599)</name>
    <dbReference type="NCBI Taxonomy" id="358681"/>
    <lineage>
        <taxon>Bacteria</taxon>
        <taxon>Bacillati</taxon>
        <taxon>Bacillota</taxon>
        <taxon>Bacilli</taxon>
        <taxon>Bacillales</taxon>
        <taxon>Paenibacillaceae</taxon>
        <taxon>Brevibacillus</taxon>
    </lineage>
</organism>
<dbReference type="STRING" id="358681.BBR47_44610"/>
<evidence type="ECO:0000313" key="3">
    <source>
        <dbReference type="Proteomes" id="UP000001877"/>
    </source>
</evidence>
<dbReference type="InterPro" id="IPR045351">
    <property type="entry name" value="DUF6531"/>
</dbReference>
<dbReference type="EMBL" id="AP008955">
    <property type="protein sequence ID" value="BAH45438.1"/>
    <property type="molecule type" value="Genomic_DNA"/>
</dbReference>
<dbReference type="KEGG" id="bbe:BBR47_44610"/>
<dbReference type="Pfam" id="PF20148">
    <property type="entry name" value="DUF6531"/>
    <property type="match status" value="1"/>
</dbReference>
<evidence type="ECO:0000313" key="2">
    <source>
        <dbReference type="EMBL" id="BAH45438.1"/>
    </source>
</evidence>
<dbReference type="AlphaFoldDB" id="C0ZJ63"/>
<feature type="domain" description="DUF6531" evidence="1">
    <location>
        <begin position="139"/>
        <end position="208"/>
    </location>
</feature>
<dbReference type="HOGENOM" id="CLU_1238257_0_0_9"/>
<gene>
    <name evidence="2" type="ordered locus">BBR47_44610</name>
</gene>
<dbReference type="Proteomes" id="UP000001877">
    <property type="component" value="Chromosome"/>
</dbReference>
<evidence type="ECO:0000259" key="1">
    <source>
        <dbReference type="Pfam" id="PF20148"/>
    </source>
</evidence>
<keyword evidence="3" id="KW-1185">Reference proteome</keyword>
<sequence length="223" mass="24523">MSEGAGTAVTAAKRTTKAVKATKAMSKATKAVKATAKAASAVKGKVVTAARNIQESMDKLAAVQKLKKSMLGKFMQKPVVKEVIKEAGSEALDYATDGVFSTVAGIAGRRKKVRVTYKNTDRLKKRNIKKAKLKSCLRDPIHGGTGAQFIVHPALKLYGAETWTFELHYNSLLLQEGALGKAWTHNYEMRLEFLDETREEITVWWNAGPRQYLYSCSGRLISV</sequence>
<reference evidence="2 3" key="1">
    <citation type="submission" date="2005-03" db="EMBL/GenBank/DDBJ databases">
        <title>Brevibacillus brevis strain 47, complete genome.</title>
        <authorList>
            <person name="Hosoyama A."/>
            <person name="Yamada R."/>
            <person name="Hongo Y."/>
            <person name="Terui Y."/>
            <person name="Ankai A."/>
            <person name="Masuyama W."/>
            <person name="Sekiguchi M."/>
            <person name="Takeda T."/>
            <person name="Asano K."/>
            <person name="Ohji S."/>
            <person name="Ichikawa N."/>
            <person name="Narita S."/>
            <person name="Aoki N."/>
            <person name="Miura H."/>
            <person name="Matsushita S."/>
            <person name="Sekigawa T."/>
            <person name="Yamagata H."/>
            <person name="Yoshikawa H."/>
            <person name="Udaka S."/>
            <person name="Tanikawa S."/>
            <person name="Fujita N."/>
        </authorList>
    </citation>
    <scope>NUCLEOTIDE SEQUENCE [LARGE SCALE GENOMIC DNA]</scope>
    <source>
        <strain evidence="3">47 / JCM 6285 / NBRC 100599</strain>
    </source>
</reference>